<feature type="compositionally biased region" description="Basic and acidic residues" evidence="1">
    <location>
        <begin position="513"/>
        <end position="522"/>
    </location>
</feature>
<dbReference type="eggNOG" id="ENOG502R8E5">
    <property type="taxonomic scope" value="Eukaryota"/>
</dbReference>
<dbReference type="Proteomes" id="UP000002668">
    <property type="component" value="Genome"/>
</dbReference>
<feature type="region of interest" description="Disordered" evidence="1">
    <location>
        <begin position="53"/>
        <end position="123"/>
    </location>
</feature>
<feature type="compositionally biased region" description="Basic and acidic residues" evidence="1">
    <location>
        <begin position="158"/>
        <end position="177"/>
    </location>
</feature>
<evidence type="ECO:0000313" key="2">
    <source>
        <dbReference type="EMBL" id="CBX93547.1"/>
    </source>
</evidence>
<dbReference type="HOGENOM" id="CLU_497881_0_0_1"/>
<feature type="compositionally biased region" description="Polar residues" evidence="1">
    <location>
        <begin position="178"/>
        <end position="188"/>
    </location>
</feature>
<feature type="region of interest" description="Disordered" evidence="1">
    <location>
        <begin position="260"/>
        <end position="377"/>
    </location>
</feature>
<feature type="compositionally biased region" description="Basic and acidic residues" evidence="1">
    <location>
        <begin position="298"/>
        <end position="317"/>
    </location>
</feature>
<feature type="compositionally biased region" description="Basic and acidic residues" evidence="1">
    <location>
        <begin position="260"/>
        <end position="291"/>
    </location>
</feature>
<feature type="compositionally biased region" description="Basic and acidic residues" evidence="1">
    <location>
        <begin position="53"/>
        <end position="113"/>
    </location>
</feature>
<dbReference type="VEuPathDB" id="FungiDB:LEMA_P044480.1"/>
<dbReference type="OrthoDB" id="3792561at2759"/>
<feature type="region of interest" description="Disordered" evidence="1">
    <location>
        <begin position="153"/>
        <end position="244"/>
    </location>
</feature>
<organism evidence="3">
    <name type="scientific">Leptosphaeria maculans (strain JN3 / isolate v23.1.3 / race Av1-4-5-6-7-8)</name>
    <name type="common">Blackleg fungus</name>
    <name type="synonym">Phoma lingam</name>
    <dbReference type="NCBI Taxonomy" id="985895"/>
    <lineage>
        <taxon>Eukaryota</taxon>
        <taxon>Fungi</taxon>
        <taxon>Dikarya</taxon>
        <taxon>Ascomycota</taxon>
        <taxon>Pezizomycotina</taxon>
        <taxon>Dothideomycetes</taxon>
        <taxon>Pleosporomycetidae</taxon>
        <taxon>Pleosporales</taxon>
        <taxon>Pleosporineae</taxon>
        <taxon>Leptosphaeriaceae</taxon>
        <taxon>Plenodomus</taxon>
        <taxon>Plenodomus lingam/Leptosphaeria maculans species complex</taxon>
    </lineage>
</organism>
<keyword evidence="3" id="KW-1185">Reference proteome</keyword>
<sequence length="547" mass="60369">MPVPPKSTLPYRTQVQTRIQALLSGDRPRDPHLARLSTRRLVLEGVVEEVRIYRLRRESKMEKDRRREERGTEERGRRDGEDRRRRHEESDGERDRHGNRDRGKNRHTDEAKAQRHTIPVDLDALVTQREAGKTEEHDKPMLLMGGAAAGSAVLTQTQDHHHSHEQSRDHNHSDHVRSQGSRGTQPSNEHAHAQTHARPSPHDHQHPPESPKLHTYPRPSLPHHARGPDGTPFGRLPQKKKGMGFGEHFLNTYRHIKAEHEAGHRERGALELRLDKMRGKGVGMEKGDGGGKGRGRGRREGGGRRGGKGDRGEDKGPRHASSHSHSHPAQSHPSALQQTAERDMQHAHPTSARSSHVQQEHDTPPGHVFSYGPPTLQGERLREQFPDAGDDFLGVRRESEVDTLPRDFSNLNVLEEASGGDISPTHTAPGVLDVDRHAAGGPKIPPRPTGTPALPPTPLSAPSPVPLRNSTLHSLLSAIQSGPSLQPVSLGNINDNNAARGGQELYENTTHSRGIEAKERGQEQGQEEDWAAIDDGGSEIGGAREGV</sequence>
<feature type="region of interest" description="Disordered" evidence="1">
    <location>
        <begin position="500"/>
        <end position="547"/>
    </location>
</feature>
<dbReference type="AlphaFoldDB" id="E4ZQ12"/>
<accession>E4ZQ12</accession>
<feature type="compositionally biased region" description="Pro residues" evidence="1">
    <location>
        <begin position="443"/>
        <end position="461"/>
    </location>
</feature>
<gene>
    <name evidence="2" type="ORF">LEMA_P044480.1</name>
</gene>
<feature type="region of interest" description="Disordered" evidence="1">
    <location>
        <begin position="436"/>
        <end position="461"/>
    </location>
</feature>
<feature type="compositionally biased region" description="Basic and acidic residues" evidence="1">
    <location>
        <begin position="200"/>
        <end position="212"/>
    </location>
</feature>
<dbReference type="InParanoid" id="E4ZQ12"/>
<name>E4ZQ12_LEPMJ</name>
<protein>
    <submittedName>
        <fullName evidence="2">Predicted protein</fullName>
    </submittedName>
</protein>
<dbReference type="EMBL" id="FP929105">
    <property type="protein sequence ID" value="CBX93547.1"/>
    <property type="molecule type" value="Genomic_DNA"/>
</dbReference>
<evidence type="ECO:0000313" key="3">
    <source>
        <dbReference type="Proteomes" id="UP000002668"/>
    </source>
</evidence>
<proteinExistence type="predicted"/>
<reference evidence="3" key="1">
    <citation type="journal article" date="2011" name="Nat. Commun.">
        <title>Effector diversification within compartments of the Leptosphaeria maculans genome affected by Repeat-Induced Point mutations.</title>
        <authorList>
            <person name="Rouxel T."/>
            <person name="Grandaubert J."/>
            <person name="Hane J.K."/>
            <person name="Hoede C."/>
            <person name="van de Wouw A.P."/>
            <person name="Couloux A."/>
            <person name="Dominguez V."/>
            <person name="Anthouard V."/>
            <person name="Bally P."/>
            <person name="Bourras S."/>
            <person name="Cozijnsen A.J."/>
            <person name="Ciuffetti L.M."/>
            <person name="Degrave A."/>
            <person name="Dilmaghani A."/>
            <person name="Duret L."/>
            <person name="Fudal I."/>
            <person name="Goodwin S.B."/>
            <person name="Gout L."/>
            <person name="Glaser N."/>
            <person name="Linglin J."/>
            <person name="Kema G.H.J."/>
            <person name="Lapalu N."/>
            <person name="Lawrence C.B."/>
            <person name="May K."/>
            <person name="Meyer M."/>
            <person name="Ollivier B."/>
            <person name="Poulain J."/>
            <person name="Schoch C.L."/>
            <person name="Simon A."/>
            <person name="Spatafora J.W."/>
            <person name="Stachowiak A."/>
            <person name="Turgeon B.G."/>
            <person name="Tyler B.M."/>
            <person name="Vincent D."/>
            <person name="Weissenbach J."/>
            <person name="Amselem J."/>
            <person name="Quesneville H."/>
            <person name="Oliver R.P."/>
            <person name="Wincker P."/>
            <person name="Balesdent M.-H."/>
            <person name="Howlett B.J."/>
        </authorList>
    </citation>
    <scope>NUCLEOTIDE SEQUENCE [LARGE SCALE GENOMIC DNA]</scope>
    <source>
        <strain evidence="3">JN3 / isolate v23.1.3 / race Av1-4-5-6-7-8</strain>
    </source>
</reference>
<feature type="compositionally biased region" description="Gly residues" evidence="1">
    <location>
        <begin position="538"/>
        <end position="547"/>
    </location>
</feature>
<evidence type="ECO:0000256" key="1">
    <source>
        <dbReference type="SAM" id="MobiDB-lite"/>
    </source>
</evidence>